<sequence>MSAFRGSIGAGAPGLCPECPYERNGTVYAATLPASQTVRSDALGCRDIVPGASHVDTTKSSEPQGTLGSAVRIVTNLSKLRSENGYVLNVYKETKALIQLLHRRAKFETYKSFVSDERSVIARAGLFLGLLQIENFPTATFPSYGEGGCICCRAR</sequence>
<reference evidence="1 2" key="1">
    <citation type="journal article" date="2019" name="Commun. Biol.">
        <title>The bagworm genome reveals a unique fibroin gene that provides high tensile strength.</title>
        <authorList>
            <person name="Kono N."/>
            <person name="Nakamura H."/>
            <person name="Ohtoshi R."/>
            <person name="Tomita M."/>
            <person name="Numata K."/>
            <person name="Arakawa K."/>
        </authorList>
    </citation>
    <scope>NUCLEOTIDE SEQUENCE [LARGE SCALE GENOMIC DNA]</scope>
</reference>
<proteinExistence type="predicted"/>
<protein>
    <submittedName>
        <fullName evidence="1">Uncharacterized protein</fullName>
    </submittedName>
</protein>
<dbReference type="OrthoDB" id="447953at2759"/>
<name>A0A4C1TS49_EUMVA</name>
<evidence type="ECO:0000313" key="2">
    <source>
        <dbReference type="Proteomes" id="UP000299102"/>
    </source>
</evidence>
<organism evidence="1 2">
    <name type="scientific">Eumeta variegata</name>
    <name type="common">Bagworm moth</name>
    <name type="synonym">Eumeta japonica</name>
    <dbReference type="NCBI Taxonomy" id="151549"/>
    <lineage>
        <taxon>Eukaryota</taxon>
        <taxon>Metazoa</taxon>
        <taxon>Ecdysozoa</taxon>
        <taxon>Arthropoda</taxon>
        <taxon>Hexapoda</taxon>
        <taxon>Insecta</taxon>
        <taxon>Pterygota</taxon>
        <taxon>Neoptera</taxon>
        <taxon>Endopterygota</taxon>
        <taxon>Lepidoptera</taxon>
        <taxon>Glossata</taxon>
        <taxon>Ditrysia</taxon>
        <taxon>Tineoidea</taxon>
        <taxon>Psychidae</taxon>
        <taxon>Oiketicinae</taxon>
        <taxon>Eumeta</taxon>
    </lineage>
</organism>
<dbReference type="EMBL" id="BGZK01000081">
    <property type="protein sequence ID" value="GBP16768.1"/>
    <property type="molecule type" value="Genomic_DNA"/>
</dbReference>
<accession>A0A4C1TS49</accession>
<dbReference type="AlphaFoldDB" id="A0A4C1TS49"/>
<dbReference type="Proteomes" id="UP000299102">
    <property type="component" value="Unassembled WGS sequence"/>
</dbReference>
<evidence type="ECO:0000313" key="1">
    <source>
        <dbReference type="EMBL" id="GBP16768.1"/>
    </source>
</evidence>
<keyword evidence="2" id="KW-1185">Reference proteome</keyword>
<gene>
    <name evidence="1" type="ORF">EVAR_13380_1</name>
</gene>
<comment type="caution">
    <text evidence="1">The sequence shown here is derived from an EMBL/GenBank/DDBJ whole genome shotgun (WGS) entry which is preliminary data.</text>
</comment>